<dbReference type="InterPro" id="IPR029032">
    <property type="entry name" value="AhpD-like"/>
</dbReference>
<evidence type="ECO:0000313" key="3">
    <source>
        <dbReference type="Proteomes" id="UP000565441"/>
    </source>
</evidence>
<keyword evidence="1" id="KW-0732">Signal</keyword>
<dbReference type="PANTHER" id="PTHR28180">
    <property type="entry name" value="CONSERVED MITOCHONDRIAL PROTEIN-RELATED"/>
    <property type="match status" value="1"/>
</dbReference>
<dbReference type="OrthoDB" id="5392202at2759"/>
<comment type="caution">
    <text evidence="2">The sequence shown here is derived from an EMBL/GenBank/DDBJ whole genome shotgun (WGS) entry which is preliminary data.</text>
</comment>
<evidence type="ECO:0000256" key="1">
    <source>
        <dbReference type="SAM" id="SignalP"/>
    </source>
</evidence>
<accession>A0A8H5MBU0</accession>
<evidence type="ECO:0008006" key="4">
    <source>
        <dbReference type="Google" id="ProtNLM"/>
    </source>
</evidence>
<organism evidence="2 3">
    <name type="scientific">Tricholomella constricta</name>
    <dbReference type="NCBI Taxonomy" id="117010"/>
    <lineage>
        <taxon>Eukaryota</taxon>
        <taxon>Fungi</taxon>
        <taxon>Dikarya</taxon>
        <taxon>Basidiomycota</taxon>
        <taxon>Agaricomycotina</taxon>
        <taxon>Agaricomycetes</taxon>
        <taxon>Agaricomycetidae</taxon>
        <taxon>Agaricales</taxon>
        <taxon>Tricholomatineae</taxon>
        <taxon>Lyophyllaceae</taxon>
        <taxon>Tricholomella</taxon>
    </lineage>
</organism>
<dbReference type="AlphaFoldDB" id="A0A8H5MBU0"/>
<dbReference type="Proteomes" id="UP000565441">
    <property type="component" value="Unassembled WGS sequence"/>
</dbReference>
<feature type="chain" id="PRO_5034621835" description="Dol-P-Man:Man(5)GlcNAc(2)-PP-Dol alpha-1,3-mannosyltransferase" evidence="1">
    <location>
        <begin position="20"/>
        <end position="402"/>
    </location>
</feature>
<protein>
    <recommendedName>
        <fullName evidence="4">Dol-P-Man:Man(5)GlcNAc(2)-PP-Dol alpha-1,3-mannosyltransferase</fullName>
    </recommendedName>
</protein>
<gene>
    <name evidence="2" type="ORF">D9615_000225</name>
</gene>
<reference evidence="2 3" key="1">
    <citation type="journal article" date="2020" name="ISME J.">
        <title>Uncovering the hidden diversity of litter-decomposition mechanisms in mushroom-forming fungi.</title>
        <authorList>
            <person name="Floudas D."/>
            <person name="Bentzer J."/>
            <person name="Ahren D."/>
            <person name="Johansson T."/>
            <person name="Persson P."/>
            <person name="Tunlid A."/>
        </authorList>
    </citation>
    <scope>NUCLEOTIDE SEQUENCE [LARGE SCALE GENOMIC DNA]</scope>
    <source>
        <strain evidence="2 3">CBS 661.87</strain>
    </source>
</reference>
<evidence type="ECO:0000313" key="2">
    <source>
        <dbReference type="EMBL" id="KAF5388208.1"/>
    </source>
</evidence>
<dbReference type="PANTHER" id="PTHR28180:SF2">
    <property type="entry name" value="PEROXISOMAL PROTEIN 2"/>
    <property type="match status" value="1"/>
</dbReference>
<name>A0A8H5MBU0_9AGAR</name>
<dbReference type="Gene3D" id="1.20.1290.10">
    <property type="entry name" value="AhpD-like"/>
    <property type="match status" value="1"/>
</dbReference>
<feature type="signal peptide" evidence="1">
    <location>
        <begin position="1"/>
        <end position="19"/>
    </location>
</feature>
<proteinExistence type="predicted"/>
<sequence length="402" mass="44042">MVSCFLTLIYCILPGSVCAFIPIPFTSSTYNPCNLRYFLTRSPLSGRLAAVRFCPLHGWPCLYWLLELHVLKCSVEQKYLIFPLVSLKSPLPKQAGKFATFAGIFLLFVMVKHMPPAIKQLLTLRNPNVLPGPPLAELQSLFARTSRDAKLKNAETGWLVLTTCTLLSANRPASLGHLYRFVTRLNTNEPASRVNVASAVNKAALMRESALKSAIFVGVPRVILSLAALHEALDDDVKKSLRTQSRRFATPGNVESTVVRGRALWNSIYAPHADKLHDKLAAYHPDFISFIIQSYGSVLCPLPGATKAFADASSLADPDQGNLSRTLGSVVGIAALRAEGRVGPQLISHTFGLLKARYVEGLSAEDAWLASDEGTEWVLRTVDEILDVVQSEGQEAEMKVKL</sequence>
<dbReference type="EMBL" id="JAACJP010000001">
    <property type="protein sequence ID" value="KAF5388208.1"/>
    <property type="molecule type" value="Genomic_DNA"/>
</dbReference>
<keyword evidence="3" id="KW-1185">Reference proteome</keyword>
<dbReference type="InterPro" id="IPR052999">
    <property type="entry name" value="PTS1_Protein"/>
</dbReference>